<reference evidence="1" key="1">
    <citation type="submission" date="2023-05" db="EMBL/GenBank/DDBJ databases">
        <authorList>
            <consortium name="ELIXIR-Norway"/>
        </authorList>
    </citation>
    <scope>NUCLEOTIDE SEQUENCE</scope>
</reference>
<reference evidence="1" key="2">
    <citation type="submission" date="2025-03" db="EMBL/GenBank/DDBJ databases">
        <authorList>
            <consortium name="ELIXIR-Norway"/>
            <consortium name="Elixir Norway"/>
        </authorList>
    </citation>
    <scope>NUCLEOTIDE SEQUENCE</scope>
</reference>
<protein>
    <submittedName>
        <fullName evidence="1">Uncharacterized protein</fullName>
    </submittedName>
</protein>
<evidence type="ECO:0000313" key="1">
    <source>
        <dbReference type="EMBL" id="CAM9272400.1"/>
    </source>
</evidence>
<proteinExistence type="predicted"/>
<name>A0AC59Y0E8_RANTA</name>
<gene>
    <name evidence="1" type="ORF">MRATA1EN22A_LOCUS257</name>
</gene>
<organism evidence="1 2">
    <name type="scientific">Rangifer tarandus platyrhynchus</name>
    <name type="common">Svalbard reindeer</name>
    <dbReference type="NCBI Taxonomy" id="3082113"/>
    <lineage>
        <taxon>Eukaryota</taxon>
        <taxon>Metazoa</taxon>
        <taxon>Chordata</taxon>
        <taxon>Craniata</taxon>
        <taxon>Vertebrata</taxon>
        <taxon>Euteleostomi</taxon>
        <taxon>Mammalia</taxon>
        <taxon>Eutheria</taxon>
        <taxon>Laurasiatheria</taxon>
        <taxon>Artiodactyla</taxon>
        <taxon>Ruminantia</taxon>
        <taxon>Pecora</taxon>
        <taxon>Cervidae</taxon>
        <taxon>Odocoileinae</taxon>
        <taxon>Rangifer</taxon>
    </lineage>
</organism>
<dbReference type="EMBL" id="OX596085">
    <property type="protein sequence ID" value="CAM9272400.1"/>
    <property type="molecule type" value="Genomic_DNA"/>
</dbReference>
<sequence>MTLSLPWGPKICIAQHVLAQAEDYPVGSVAIVSECVAPPRGSSRTSAPGLRGRLPWVEAATPAASEDQWRGSWAYLSSPRTSGGWGQRGSQKWQVLF</sequence>
<evidence type="ECO:0000313" key="2">
    <source>
        <dbReference type="Proteomes" id="UP001162501"/>
    </source>
</evidence>
<accession>A0AC59Y0E8</accession>
<dbReference type="Proteomes" id="UP001162501">
    <property type="component" value="Chromosome 1"/>
</dbReference>